<protein>
    <submittedName>
        <fullName evidence="3">Probable phosphoglycerate mutase</fullName>
    </submittedName>
</protein>
<dbReference type="Proteomes" id="UP000198253">
    <property type="component" value="Chromosome I"/>
</dbReference>
<proteinExistence type="predicted"/>
<accession>A0A1C4XYC7</accession>
<dbReference type="InterPro" id="IPR050275">
    <property type="entry name" value="PGM_Phosphatase"/>
</dbReference>
<dbReference type="SUPFAM" id="SSF53254">
    <property type="entry name" value="Phosphoglycerate mutase-like"/>
    <property type="match status" value="1"/>
</dbReference>
<feature type="active site" description="Proton donor/acceptor" evidence="1">
    <location>
        <position position="82"/>
    </location>
</feature>
<dbReference type="PANTHER" id="PTHR48100">
    <property type="entry name" value="BROAD-SPECIFICITY PHOSPHATASE YOR283W-RELATED"/>
    <property type="match status" value="1"/>
</dbReference>
<dbReference type="GO" id="GO:0016791">
    <property type="term" value="F:phosphatase activity"/>
    <property type="evidence" value="ECO:0007669"/>
    <property type="project" value="TreeGrafter"/>
</dbReference>
<dbReference type="InParanoid" id="A0A1C4XYC7"/>
<organism evidence="3 4">
    <name type="scientific">Micromonospora echinospora</name>
    <name type="common">Micromonospora purpurea</name>
    <dbReference type="NCBI Taxonomy" id="1877"/>
    <lineage>
        <taxon>Bacteria</taxon>
        <taxon>Bacillati</taxon>
        <taxon>Actinomycetota</taxon>
        <taxon>Actinomycetes</taxon>
        <taxon>Micromonosporales</taxon>
        <taxon>Micromonosporaceae</taxon>
        <taxon>Micromonospora</taxon>
    </lineage>
</organism>
<dbReference type="InterPro" id="IPR029033">
    <property type="entry name" value="His_PPase_superfam"/>
</dbReference>
<feature type="active site" description="Tele-phosphohistidine intermediate" evidence="1">
    <location>
        <position position="9"/>
    </location>
</feature>
<dbReference type="Pfam" id="PF00300">
    <property type="entry name" value="His_Phos_1"/>
    <property type="match status" value="1"/>
</dbReference>
<keyword evidence="4" id="KW-1185">Reference proteome</keyword>
<dbReference type="EMBL" id="LT607413">
    <property type="protein sequence ID" value="SCF13484.1"/>
    <property type="molecule type" value="Genomic_DNA"/>
</dbReference>
<dbReference type="AlphaFoldDB" id="A0A1C4XYC7"/>
<dbReference type="OrthoDB" id="9781415at2"/>
<evidence type="ECO:0000256" key="1">
    <source>
        <dbReference type="PIRSR" id="PIRSR613078-1"/>
    </source>
</evidence>
<dbReference type="FunCoup" id="A0A1C4XYC7">
    <property type="interactions" value="133"/>
</dbReference>
<evidence type="ECO:0000313" key="4">
    <source>
        <dbReference type="Proteomes" id="UP000198253"/>
    </source>
</evidence>
<dbReference type="InterPro" id="IPR013078">
    <property type="entry name" value="His_Pase_superF_clade-1"/>
</dbReference>
<feature type="binding site" evidence="2">
    <location>
        <position position="58"/>
    </location>
    <ligand>
        <name>substrate</name>
    </ligand>
</feature>
<dbReference type="PANTHER" id="PTHR48100:SF62">
    <property type="entry name" value="GLUCOSYL-3-PHOSPHOGLYCERATE PHOSPHATASE"/>
    <property type="match status" value="1"/>
</dbReference>
<dbReference type="Gene3D" id="3.40.50.1240">
    <property type="entry name" value="Phosphoglycerate mutase-like"/>
    <property type="match status" value="1"/>
</dbReference>
<gene>
    <name evidence="3" type="ORF">GA0070618_3449</name>
</gene>
<dbReference type="GO" id="GO:0005737">
    <property type="term" value="C:cytoplasm"/>
    <property type="evidence" value="ECO:0007669"/>
    <property type="project" value="TreeGrafter"/>
</dbReference>
<dbReference type="CDD" id="cd07067">
    <property type="entry name" value="HP_PGM_like"/>
    <property type="match status" value="1"/>
</dbReference>
<evidence type="ECO:0000256" key="2">
    <source>
        <dbReference type="PIRSR" id="PIRSR613078-2"/>
    </source>
</evidence>
<feature type="binding site" evidence="2">
    <location>
        <begin position="8"/>
        <end position="15"/>
    </location>
    <ligand>
        <name>substrate</name>
    </ligand>
</feature>
<dbReference type="RefSeq" id="WP_088982541.1">
    <property type="nucleotide sequence ID" value="NZ_LT607413.1"/>
</dbReference>
<sequence>MTRLIVWRHGNTDWNNARRVQGQTDVPLNERGREQALAAAPLLAALRPDVIVASDLSRAADTAAALAALTGLPVRTDPRLRERYFGQWQGLLLDEVIERFPAEYARWRAGDPDPGAGVESLDDLGKRVGSGFQAAVDAVPGGTVVVATHGGGARQGCGHLLGWGHDVLATVLSLANCHWTELRHDEVRGWQLRAHNVGVPAVGVPAGAGDSGRGAPASAEAV</sequence>
<name>A0A1C4XYC7_MICEC</name>
<dbReference type="SMART" id="SM00855">
    <property type="entry name" value="PGAM"/>
    <property type="match status" value="1"/>
</dbReference>
<reference evidence="4" key="1">
    <citation type="submission" date="2016-06" db="EMBL/GenBank/DDBJ databases">
        <authorList>
            <person name="Varghese N."/>
            <person name="Submissions Spin"/>
        </authorList>
    </citation>
    <scope>NUCLEOTIDE SEQUENCE [LARGE SCALE GENOMIC DNA]</scope>
    <source>
        <strain evidence="4">DSM 43816</strain>
    </source>
</reference>
<evidence type="ECO:0000313" key="3">
    <source>
        <dbReference type="EMBL" id="SCF13484.1"/>
    </source>
</evidence>